<dbReference type="InterPro" id="IPR013786">
    <property type="entry name" value="AcylCoA_DH/ox_N"/>
</dbReference>
<comment type="caution">
    <text evidence="9">The sequence shown here is derived from an EMBL/GenBank/DDBJ whole genome shotgun (WGS) entry which is preliminary data.</text>
</comment>
<dbReference type="SUPFAM" id="SSF47203">
    <property type="entry name" value="Acyl-CoA dehydrogenase C-terminal domain-like"/>
    <property type="match status" value="1"/>
</dbReference>
<evidence type="ECO:0000256" key="4">
    <source>
        <dbReference type="ARBA" id="ARBA00022827"/>
    </source>
</evidence>
<keyword evidence="5" id="KW-0560">Oxidoreductase</keyword>
<protein>
    <submittedName>
        <fullName evidence="9">Acyl-CoA dehydrogenase</fullName>
    </submittedName>
</protein>
<dbReference type="PANTHER" id="PTHR43884">
    <property type="entry name" value="ACYL-COA DEHYDROGENASE"/>
    <property type="match status" value="1"/>
</dbReference>
<dbReference type="OrthoDB" id="7795946at2"/>
<dbReference type="Pfam" id="PF00441">
    <property type="entry name" value="Acyl-CoA_dh_1"/>
    <property type="match status" value="1"/>
</dbReference>
<dbReference type="GO" id="GO:0050660">
    <property type="term" value="F:flavin adenine dinucleotide binding"/>
    <property type="evidence" value="ECO:0007669"/>
    <property type="project" value="InterPro"/>
</dbReference>
<evidence type="ECO:0000313" key="9">
    <source>
        <dbReference type="EMBL" id="RJF95737.1"/>
    </source>
</evidence>
<comment type="similarity">
    <text evidence="2">Belongs to the acyl-CoA dehydrogenase family.</text>
</comment>
<dbReference type="InterPro" id="IPR037069">
    <property type="entry name" value="AcylCoA_DH/ox_N_sf"/>
</dbReference>
<organism evidence="9 10">
    <name type="scientific">Noviherbaspirillum saxi</name>
    <dbReference type="NCBI Taxonomy" id="2320863"/>
    <lineage>
        <taxon>Bacteria</taxon>
        <taxon>Pseudomonadati</taxon>
        <taxon>Pseudomonadota</taxon>
        <taxon>Betaproteobacteria</taxon>
        <taxon>Burkholderiales</taxon>
        <taxon>Oxalobacteraceae</taxon>
        <taxon>Noviherbaspirillum</taxon>
    </lineage>
</organism>
<dbReference type="InterPro" id="IPR009075">
    <property type="entry name" value="AcylCo_DH/oxidase_C"/>
</dbReference>
<keyword evidence="10" id="KW-1185">Reference proteome</keyword>
<feature type="domain" description="Acyl-CoA oxidase/dehydrogenase middle" evidence="7">
    <location>
        <begin position="128"/>
        <end position="216"/>
    </location>
</feature>
<evidence type="ECO:0000259" key="7">
    <source>
        <dbReference type="Pfam" id="PF02770"/>
    </source>
</evidence>
<keyword evidence="3" id="KW-0285">Flavoprotein</keyword>
<dbReference type="Gene3D" id="2.40.110.10">
    <property type="entry name" value="Butyryl-CoA Dehydrogenase, subunit A, domain 2"/>
    <property type="match status" value="1"/>
</dbReference>
<dbReference type="Gene3D" id="1.10.540.10">
    <property type="entry name" value="Acyl-CoA dehydrogenase/oxidase, N-terminal domain"/>
    <property type="match status" value="1"/>
</dbReference>
<proteinExistence type="inferred from homology"/>
<feature type="domain" description="Acyl-CoA dehydrogenase/oxidase N-terminal" evidence="8">
    <location>
        <begin position="7"/>
        <end position="122"/>
    </location>
</feature>
<dbReference type="InterPro" id="IPR006091">
    <property type="entry name" value="Acyl-CoA_Oxase/DH_mid-dom"/>
</dbReference>
<reference evidence="10" key="1">
    <citation type="submission" date="2018-09" db="EMBL/GenBank/DDBJ databases">
        <authorList>
            <person name="Zhu H."/>
        </authorList>
    </citation>
    <scope>NUCLEOTIDE SEQUENCE [LARGE SCALE GENOMIC DNA]</scope>
    <source>
        <strain evidence="10">K1R23-30</strain>
    </source>
</reference>
<sequence length="384" mass="42337">MYVQQPTEDQRLAVDSFRKFLEAEVRPFAKQFRDQHIPKDKMREITQRIAEFGLPGANVSEEFGGMGLSIVTEAMLFEELCAVSVDIGLCVMINKGMATTLAELPASQAHLRDRYLPDILAGRTFGGFCISEPDVGSNVADIKATGKRDGDYFIVNGEKTWISNGHHSDFLIVTVRTGPKELSHILVDREEHGYESRNIDKIALNGQSTAQVFLSDARVPAKNIVWEEGSGLKNTMKLFEKARANVGMLSVGLMRASLEASIAYAKERKQFGKPIAAHQLIAAKIAEMATTLDAARLMCYRAFSMMDDGIRCDVQSSMAKWFATESAVKVCRDAVQLHGGNGLTKEFDVERLAREAIVIPIPDGTTEIQKLMISRALTGIAAFI</sequence>
<evidence type="ECO:0000313" key="10">
    <source>
        <dbReference type="Proteomes" id="UP000265955"/>
    </source>
</evidence>
<dbReference type="InterPro" id="IPR036250">
    <property type="entry name" value="AcylCo_DH-like_C"/>
</dbReference>
<dbReference type="AlphaFoldDB" id="A0A3A3FKA6"/>
<dbReference type="Gene3D" id="1.20.140.10">
    <property type="entry name" value="Butyryl-CoA Dehydrogenase, subunit A, domain 3"/>
    <property type="match status" value="1"/>
</dbReference>
<dbReference type="GO" id="GO:0003995">
    <property type="term" value="F:acyl-CoA dehydrogenase activity"/>
    <property type="evidence" value="ECO:0007669"/>
    <property type="project" value="InterPro"/>
</dbReference>
<dbReference type="Pfam" id="PF02771">
    <property type="entry name" value="Acyl-CoA_dh_N"/>
    <property type="match status" value="1"/>
</dbReference>
<dbReference type="SUPFAM" id="SSF56645">
    <property type="entry name" value="Acyl-CoA dehydrogenase NM domain-like"/>
    <property type="match status" value="1"/>
</dbReference>
<dbReference type="InterPro" id="IPR046373">
    <property type="entry name" value="Acyl-CoA_Oxase/DH_mid-dom_sf"/>
</dbReference>
<dbReference type="Proteomes" id="UP000265955">
    <property type="component" value="Unassembled WGS sequence"/>
</dbReference>
<dbReference type="PANTHER" id="PTHR43884:SF12">
    <property type="entry name" value="ISOVALERYL-COA DEHYDROGENASE, MITOCHONDRIAL-RELATED"/>
    <property type="match status" value="1"/>
</dbReference>
<accession>A0A3A3FKA6</accession>
<evidence type="ECO:0000256" key="2">
    <source>
        <dbReference type="ARBA" id="ARBA00009347"/>
    </source>
</evidence>
<dbReference type="FunFam" id="1.20.140.10:FF:000001">
    <property type="entry name" value="Acyl-CoA dehydrogenase"/>
    <property type="match status" value="1"/>
</dbReference>
<dbReference type="RefSeq" id="WP_119770884.1">
    <property type="nucleotide sequence ID" value="NZ_QYUO01000002.1"/>
</dbReference>
<dbReference type="InterPro" id="IPR006089">
    <property type="entry name" value="Acyl-CoA_DH_CS"/>
</dbReference>
<evidence type="ECO:0000256" key="1">
    <source>
        <dbReference type="ARBA" id="ARBA00001974"/>
    </source>
</evidence>
<dbReference type="PROSITE" id="PS00073">
    <property type="entry name" value="ACYL_COA_DH_2"/>
    <property type="match status" value="1"/>
</dbReference>
<feature type="domain" description="Acyl-CoA dehydrogenase/oxidase C-terminal" evidence="6">
    <location>
        <begin position="229"/>
        <end position="377"/>
    </location>
</feature>
<name>A0A3A3FKA6_9BURK</name>
<keyword evidence="4" id="KW-0274">FAD</keyword>
<dbReference type="InterPro" id="IPR009100">
    <property type="entry name" value="AcylCoA_DH/oxidase_NM_dom_sf"/>
</dbReference>
<dbReference type="EMBL" id="QYUO01000002">
    <property type="protein sequence ID" value="RJF95737.1"/>
    <property type="molecule type" value="Genomic_DNA"/>
</dbReference>
<comment type="cofactor">
    <cofactor evidence="1">
        <name>FAD</name>
        <dbReference type="ChEBI" id="CHEBI:57692"/>
    </cofactor>
</comment>
<evidence type="ECO:0000256" key="3">
    <source>
        <dbReference type="ARBA" id="ARBA00022630"/>
    </source>
</evidence>
<evidence type="ECO:0000259" key="6">
    <source>
        <dbReference type="Pfam" id="PF00441"/>
    </source>
</evidence>
<dbReference type="Pfam" id="PF02770">
    <property type="entry name" value="Acyl-CoA_dh_M"/>
    <property type="match status" value="1"/>
</dbReference>
<dbReference type="PIRSF" id="PIRSF016578">
    <property type="entry name" value="HsaA"/>
    <property type="match status" value="1"/>
</dbReference>
<gene>
    <name evidence="9" type="ORF">D3871_20370</name>
</gene>
<evidence type="ECO:0000256" key="5">
    <source>
        <dbReference type="ARBA" id="ARBA00023002"/>
    </source>
</evidence>
<evidence type="ECO:0000259" key="8">
    <source>
        <dbReference type="Pfam" id="PF02771"/>
    </source>
</evidence>